<dbReference type="EMBL" id="JBHUHV010000058">
    <property type="protein sequence ID" value="MFD2068951.1"/>
    <property type="molecule type" value="Genomic_DNA"/>
</dbReference>
<dbReference type="PANTHER" id="PTHR30441:SF8">
    <property type="entry name" value="DUF748 DOMAIN-CONTAINING PROTEIN"/>
    <property type="match status" value="1"/>
</dbReference>
<evidence type="ECO:0000259" key="6">
    <source>
        <dbReference type="Pfam" id="PF04357"/>
    </source>
</evidence>
<feature type="region of interest" description="Disordered" evidence="5">
    <location>
        <begin position="1659"/>
        <end position="1678"/>
    </location>
</feature>
<proteinExistence type="predicted"/>
<organism evidence="7 8">
    <name type="scientific">Pontibacter silvestris</name>
    <dbReference type="NCBI Taxonomy" id="2305183"/>
    <lineage>
        <taxon>Bacteria</taxon>
        <taxon>Pseudomonadati</taxon>
        <taxon>Bacteroidota</taxon>
        <taxon>Cytophagia</taxon>
        <taxon>Cytophagales</taxon>
        <taxon>Hymenobacteraceae</taxon>
        <taxon>Pontibacter</taxon>
    </lineage>
</organism>
<evidence type="ECO:0000313" key="7">
    <source>
        <dbReference type="EMBL" id="MFD2068951.1"/>
    </source>
</evidence>
<keyword evidence="3" id="KW-1133">Transmembrane helix</keyword>
<reference evidence="8" key="1">
    <citation type="journal article" date="2019" name="Int. J. Syst. Evol. Microbiol.">
        <title>The Global Catalogue of Microorganisms (GCM) 10K type strain sequencing project: providing services to taxonomists for standard genome sequencing and annotation.</title>
        <authorList>
            <consortium name="The Broad Institute Genomics Platform"/>
            <consortium name="The Broad Institute Genome Sequencing Center for Infectious Disease"/>
            <person name="Wu L."/>
            <person name="Ma J."/>
        </authorList>
    </citation>
    <scope>NUCLEOTIDE SEQUENCE [LARGE SCALE GENOMIC DNA]</scope>
    <source>
        <strain evidence="8">JCM 16545</strain>
    </source>
</reference>
<sequence>MWLLLAIVGLVILIVIALQFQPVQNFLAQKGASYLSNTLNTRVEIGGFTTNWRNTLVLKNVYVEDQQQDTLWYSEYLGADLRIWSLISGEVNVGEVNLEHATANIHIRPDSSTNYDFITEAFASDTAAAQPADTASSSMAISVGEVNLEDIYVNFRDEAGGNLVRGRVGQLTTTMDEIDLDAQRYIVDEIELSNTGLNYVQAKLPPPDTTESEPLEMEFGISRVALNNIDLSYVSQPAEQRIELKLGQSELTADNIDIPNAKVNLNTFELHNTSVVYAQESSKPIDSLAVNPARTEEELDESVETSQGQPMDWVIGLNNMNVSGLQIIFDNFNMPAQSQGMDFNHIRFDSVEVKAGDILYSQNRMGLNIDQFRMVEKSGFRLENLQAAITVDSTSARIADLDLRTGNSRLTNELAATYPSLDAVADNPEQVAVDLNIADSYIGMQDLKYFAPDLVSDPSFRAVANSTIRLEGQAEGQLDNITIPRFQAAGLKGTVVDISGNVRNAMNPDQLFMNLDINRFATTRTDIQALLPPGTLPPDIRIPGNISMTGNFRGGMTEFDAQADLRSSAGNIYAVVDMDQDTEAFKATIRTGRFDLSQVTAPELGLGVMALEVNANGRGLTPETMRAEAQAHIQEFNYNNYTYNDIDVNANINQNLYTVTATAEDENLAFDLNGDFNMRNSEQPAYAFNLDLEGANLQALNLYSEELRLQGQVAGNFTGADASSISGTLEMNEFIVQHSGQTIPVDSLVLAVDQSGPGAEVTLNSNLLAADMRFANSFDTLPTALQKYFSNYLDLQPDPPYPTDVNLGDFVFEMELLRPSVVTSFVPGLENFQPAGPITGNYNSSSQQLAVHANFSNITYTDYALQDLAFQIRGNREELGYSLELDRLVSPSFRANNISLSGAAGEDALTVRLAMAGDSSASQEQFVLGGTLNSIGNGFRFSFNPDQLVINGDQWTVPQDNYLQFGGNVLYANNIRLQRNNSFLLLNSTGELSPTAPLQVQFGDFDIGYLLETFQPSQDSVNLVDGTINGEATLENLMAGTLSFTSDLTITELAYMGTPVGTIGLEANSSGNNRYNIDASLSGNGNQVLINGFYEAQPNANLLNLDANINSLALASLQGFTQGMVEDMDGSANGRLRITGTLDDPNIIGDLNFNQAQFNVSMLNSIYRLEDERLAFTEQGINFPNFTLTDTLGNDLVVSGNVLTQDYTDYSFDLNITTDQFLAMNSTSQDNDLFYGTVLLAADASITGNMTQPVVEVDVSVLEGSEFTAVVPADEAGAAEREGIVEFVNLNESLSAITGGQEEEDSTQTTGFVGADIEAQVRVTDETPITIIIDPTTGDNLVVRGTADPLYVGITPSGQINMTGRYEITDGRYSMDFYDLASRELDIAEGSYIAWTGDPLQADLNITAIYRVETAPTELVASQIGGDTQDPSLRNDVPFEVLVEVGGEILSLDIDFDIQLPEEQRGNVGEQVTASLASLRQDDSQLNKQVFALLVLGRFLAPDPLQSAGGGGIASAARNSLSQVMTDQLNQLTNKYAGGLGLELGVNSYEDYSSGSAEGRTDLNVALNQQFLNDRLTVRVGSDIGLEGQSESTNSMSGFGGDISVEYSLTEDGRLRLRGFQRNQYEGFLQGDVRATGLSLIFVRDYNNFSDLFRSLEGRKEREAERRKEKATSNNSSK</sequence>
<evidence type="ECO:0000313" key="8">
    <source>
        <dbReference type="Proteomes" id="UP001597369"/>
    </source>
</evidence>
<dbReference type="InterPro" id="IPR007452">
    <property type="entry name" value="TamB_C"/>
</dbReference>
<comment type="caution">
    <text evidence="7">The sequence shown here is derived from an EMBL/GenBank/DDBJ whole genome shotgun (WGS) entry which is preliminary data.</text>
</comment>
<dbReference type="Proteomes" id="UP001597369">
    <property type="component" value="Unassembled WGS sequence"/>
</dbReference>
<accession>A0ABW4X2W4</accession>
<evidence type="ECO:0000256" key="4">
    <source>
        <dbReference type="ARBA" id="ARBA00023136"/>
    </source>
</evidence>
<dbReference type="RefSeq" id="WP_229957626.1">
    <property type="nucleotide sequence ID" value="NZ_JAJJWI010000001.1"/>
</dbReference>
<evidence type="ECO:0000256" key="5">
    <source>
        <dbReference type="SAM" id="MobiDB-lite"/>
    </source>
</evidence>
<feature type="domain" description="Translocation and assembly module TamB C-terminal" evidence="6">
    <location>
        <begin position="1189"/>
        <end position="1646"/>
    </location>
</feature>
<protein>
    <submittedName>
        <fullName evidence="7">Translocation/assembly module TamB domain-containing protein</fullName>
    </submittedName>
</protein>
<evidence type="ECO:0000256" key="2">
    <source>
        <dbReference type="ARBA" id="ARBA00022692"/>
    </source>
</evidence>
<keyword evidence="2" id="KW-0812">Transmembrane</keyword>
<evidence type="ECO:0000256" key="3">
    <source>
        <dbReference type="ARBA" id="ARBA00022989"/>
    </source>
</evidence>
<gene>
    <name evidence="7" type="ORF">ACFSKU_18825</name>
</gene>
<dbReference type="Pfam" id="PF04357">
    <property type="entry name" value="TamB"/>
    <property type="match status" value="1"/>
</dbReference>
<dbReference type="InterPro" id="IPR052894">
    <property type="entry name" value="AsmA-related"/>
</dbReference>
<comment type="subcellular location">
    <subcellularLocation>
        <location evidence="1">Membrane</location>
        <topology evidence="1">Single-pass membrane protein</topology>
    </subcellularLocation>
</comment>
<keyword evidence="4" id="KW-0472">Membrane</keyword>
<keyword evidence="8" id="KW-1185">Reference proteome</keyword>
<dbReference type="PANTHER" id="PTHR30441">
    <property type="entry name" value="DUF748 DOMAIN-CONTAINING PROTEIN"/>
    <property type="match status" value="1"/>
</dbReference>
<evidence type="ECO:0000256" key="1">
    <source>
        <dbReference type="ARBA" id="ARBA00004167"/>
    </source>
</evidence>
<name>A0ABW4X2W4_9BACT</name>
<feature type="compositionally biased region" description="Basic and acidic residues" evidence="5">
    <location>
        <begin position="1659"/>
        <end position="1671"/>
    </location>
</feature>